<evidence type="ECO:0000313" key="1">
    <source>
        <dbReference type="EMBL" id="VDC96764.1"/>
    </source>
</evidence>
<protein>
    <submittedName>
        <fullName evidence="1">Uncharacterized protein</fullName>
    </submittedName>
</protein>
<dbReference type="AlphaFoldDB" id="A0A3P6BC78"/>
<gene>
    <name evidence="1" type="ORF">BOLC3T19203H</name>
</gene>
<sequence>MIASPSSCCDWSCKLLYTLSGGTGMIDRIMALQSLWTSWVGSSTKQ</sequence>
<dbReference type="EMBL" id="LR031872">
    <property type="protein sequence ID" value="VDC96764.1"/>
    <property type="molecule type" value="Genomic_DNA"/>
</dbReference>
<organism evidence="1">
    <name type="scientific">Brassica oleracea</name>
    <name type="common">Wild cabbage</name>
    <dbReference type="NCBI Taxonomy" id="3712"/>
    <lineage>
        <taxon>Eukaryota</taxon>
        <taxon>Viridiplantae</taxon>
        <taxon>Streptophyta</taxon>
        <taxon>Embryophyta</taxon>
        <taxon>Tracheophyta</taxon>
        <taxon>Spermatophyta</taxon>
        <taxon>Magnoliopsida</taxon>
        <taxon>eudicotyledons</taxon>
        <taxon>Gunneridae</taxon>
        <taxon>Pentapetalae</taxon>
        <taxon>rosids</taxon>
        <taxon>malvids</taxon>
        <taxon>Brassicales</taxon>
        <taxon>Brassicaceae</taxon>
        <taxon>Brassiceae</taxon>
        <taxon>Brassica</taxon>
    </lineage>
</organism>
<reference evidence="1" key="1">
    <citation type="submission" date="2018-11" db="EMBL/GenBank/DDBJ databases">
        <authorList>
            <consortium name="Genoscope - CEA"/>
            <person name="William W."/>
        </authorList>
    </citation>
    <scope>NUCLEOTIDE SEQUENCE</scope>
</reference>
<name>A0A3P6BC78_BRAOL</name>
<accession>A0A3P6BC78</accession>
<proteinExistence type="predicted"/>